<dbReference type="EMBL" id="JAYWLU010000027">
    <property type="protein sequence ID" value="MEX3596118.1"/>
    <property type="molecule type" value="Genomic_DNA"/>
</dbReference>
<protein>
    <submittedName>
        <fullName evidence="1">NAD(P)-binding protein</fullName>
    </submittedName>
</protein>
<dbReference type="Gene3D" id="3.50.50.60">
    <property type="entry name" value="FAD/NAD(P)-binding domain"/>
    <property type="match status" value="1"/>
</dbReference>
<evidence type="ECO:0000313" key="1">
    <source>
        <dbReference type="EMBL" id="MEX3596118.1"/>
    </source>
</evidence>
<dbReference type="Pfam" id="PF13450">
    <property type="entry name" value="NAD_binding_8"/>
    <property type="match status" value="1"/>
</dbReference>
<dbReference type="Proteomes" id="UP001558481">
    <property type="component" value="Unassembled WGS sequence"/>
</dbReference>
<accession>A0ABV3V5V2</accession>
<name>A0ABV3V5V2_9MICC</name>
<keyword evidence="2" id="KW-1185">Reference proteome</keyword>
<gene>
    <name evidence="1" type="ORF">VVR66_15500</name>
</gene>
<dbReference type="RefSeq" id="WP_368630153.1">
    <property type="nucleotide sequence ID" value="NZ_JAYWLU010000027.1"/>
</dbReference>
<dbReference type="PRINTS" id="PR00419">
    <property type="entry name" value="ADXRDTASE"/>
</dbReference>
<dbReference type="InterPro" id="IPR036188">
    <property type="entry name" value="FAD/NAD-bd_sf"/>
</dbReference>
<evidence type="ECO:0000313" key="2">
    <source>
        <dbReference type="Proteomes" id="UP001558481"/>
    </source>
</evidence>
<sequence>MTSIAIAGSGPNGLTAACGLATAGMDVSVFERACKPGGACPV</sequence>
<dbReference type="SUPFAM" id="SSF51905">
    <property type="entry name" value="FAD/NAD(P)-binding domain"/>
    <property type="match status" value="1"/>
</dbReference>
<proteinExistence type="predicted"/>
<organism evidence="1 2">
    <name type="scientific">Kocuria carniphila</name>
    <dbReference type="NCBI Taxonomy" id="262208"/>
    <lineage>
        <taxon>Bacteria</taxon>
        <taxon>Bacillati</taxon>
        <taxon>Actinomycetota</taxon>
        <taxon>Actinomycetes</taxon>
        <taxon>Micrococcales</taxon>
        <taxon>Micrococcaceae</taxon>
        <taxon>Kocuria</taxon>
    </lineage>
</organism>
<reference evidence="1 2" key="1">
    <citation type="journal article" date="2024" name="Fungal Genet. Biol.">
        <title>The porcine skin microbiome exhibits broad fungal antagonism.</title>
        <authorList>
            <person name="De La Cruz K.F."/>
            <person name="Townsend E.C."/>
            <person name="Alex Cheong J.Z."/>
            <person name="Salamzade R."/>
            <person name="Liu A."/>
            <person name="Sandstrom S."/>
            <person name="Davila E."/>
            <person name="Huang L."/>
            <person name="Xu K.H."/>
            <person name="Wu S.Y."/>
            <person name="Meudt J.J."/>
            <person name="Shanmuganayagam D."/>
            <person name="Gibson A.L.F."/>
            <person name="Kalan L.R."/>
        </authorList>
    </citation>
    <scope>NUCLEOTIDE SEQUENCE [LARGE SCALE GENOMIC DNA]</scope>
    <source>
        <strain evidence="1 2">LK2625</strain>
    </source>
</reference>
<comment type="caution">
    <text evidence="1">The sequence shown here is derived from an EMBL/GenBank/DDBJ whole genome shotgun (WGS) entry which is preliminary data.</text>
</comment>